<evidence type="ECO:0008006" key="3">
    <source>
        <dbReference type="Google" id="ProtNLM"/>
    </source>
</evidence>
<dbReference type="EMBL" id="JAHZSV010000037">
    <property type="protein sequence ID" value="MBW8201649.1"/>
    <property type="molecule type" value="Genomic_DNA"/>
</dbReference>
<evidence type="ECO:0000313" key="2">
    <source>
        <dbReference type="Proteomes" id="UP001196136"/>
    </source>
</evidence>
<evidence type="ECO:0000313" key="1">
    <source>
        <dbReference type="EMBL" id="MBW8201649.1"/>
    </source>
</evidence>
<accession>A0ABS7EXC3</accession>
<dbReference type="RefSeq" id="WP_220114955.1">
    <property type="nucleotide sequence ID" value="NZ_JAHZSV010000037.1"/>
</dbReference>
<organism evidence="1 2">
    <name type="scientific">Flagellimonas abyssi</name>
    <dbReference type="NCBI Taxonomy" id="2864871"/>
    <lineage>
        <taxon>Bacteria</taxon>
        <taxon>Pseudomonadati</taxon>
        <taxon>Bacteroidota</taxon>
        <taxon>Flavobacteriia</taxon>
        <taxon>Flavobacteriales</taxon>
        <taxon>Flavobacteriaceae</taxon>
        <taxon>Flagellimonas</taxon>
    </lineage>
</organism>
<protein>
    <recommendedName>
        <fullName evidence="3">DUF484 family protein</fullName>
    </recommendedName>
</protein>
<proteinExistence type="predicted"/>
<reference evidence="1 2" key="1">
    <citation type="submission" date="2021-08" db="EMBL/GenBank/DDBJ databases">
        <title>Muricauda profundi sp. nov., a marine bacterium isolated from deep seawater of the Mariana Trench.</title>
        <authorList>
            <person name="Wei Y."/>
        </authorList>
    </citation>
    <scope>NUCLEOTIDE SEQUENCE [LARGE SCALE GENOMIC DNA]</scope>
    <source>
        <strain evidence="1 2">W52</strain>
    </source>
</reference>
<keyword evidence="2" id="KW-1185">Reference proteome</keyword>
<name>A0ABS7EXC3_9FLAO</name>
<comment type="caution">
    <text evidence="1">The sequence shown here is derived from an EMBL/GenBank/DDBJ whole genome shotgun (WGS) entry which is preliminary data.</text>
</comment>
<sequence>MNDQTCKLTNQADPYYASEEVITNRMCEKDIEDGIFNLLSPLINNLHLVLESFDSKYTIATYLKDIASETPEQDEIEYNTGIFVLKDDLNIRESLDQDLLERNDLKSEKQEIQNILRLSLNNNRFEKGKFQIEEEDFHLLSSTIPIVCDDEHPDGLFIVIGRDLKSIPNDTEEIFRIFNRVLANWISKYNECVYSRISNKE</sequence>
<dbReference type="Proteomes" id="UP001196136">
    <property type="component" value="Unassembled WGS sequence"/>
</dbReference>
<gene>
    <name evidence="1" type="ORF">K1F36_17640</name>
</gene>